<dbReference type="PANTHER" id="PTHR43392">
    <property type="entry name" value="AAA-TYPE ATPASE FAMILY PROTEIN / ANKYRIN REPEAT FAMILY PROTEIN"/>
    <property type="match status" value="1"/>
</dbReference>
<reference evidence="6 7" key="1">
    <citation type="submission" date="2023-07" db="EMBL/GenBank/DDBJ databases">
        <title>Comparative genomics of wheat-associated soil bacteria to identify genetic determinants of phenazine resistance.</title>
        <authorList>
            <person name="Mouncey N."/>
        </authorList>
    </citation>
    <scope>NUCLEOTIDE SEQUENCE [LARGE SCALE GENOMIC DNA]</scope>
    <source>
        <strain evidence="6 7">W4I9-1</strain>
    </source>
</reference>
<protein>
    <submittedName>
        <fullName evidence="6">SpoVK/Ycf46/Vps4 family AAA+-type ATPase</fullName>
    </submittedName>
</protein>
<dbReference type="AlphaFoldDB" id="A0AAW8EUV9"/>
<evidence type="ECO:0000256" key="2">
    <source>
        <dbReference type="ARBA" id="ARBA00022741"/>
    </source>
</evidence>
<dbReference type="EMBL" id="JAUSXV010000001">
    <property type="protein sequence ID" value="MDQ0646887.1"/>
    <property type="molecule type" value="Genomic_DNA"/>
</dbReference>
<dbReference type="Gene3D" id="3.40.50.300">
    <property type="entry name" value="P-loop containing nucleotide triphosphate hydrolases"/>
    <property type="match status" value="2"/>
</dbReference>
<evidence type="ECO:0000256" key="3">
    <source>
        <dbReference type="ARBA" id="ARBA00022840"/>
    </source>
</evidence>
<dbReference type="InterPro" id="IPR003593">
    <property type="entry name" value="AAA+_ATPase"/>
</dbReference>
<evidence type="ECO:0000313" key="7">
    <source>
        <dbReference type="Proteomes" id="UP001244427"/>
    </source>
</evidence>
<name>A0AAW8EUV9_9MICO</name>
<organism evidence="6 7">
    <name type="scientific">Microbacterium natoriense</name>
    <dbReference type="NCBI Taxonomy" id="284570"/>
    <lineage>
        <taxon>Bacteria</taxon>
        <taxon>Bacillati</taxon>
        <taxon>Actinomycetota</taxon>
        <taxon>Actinomycetes</taxon>
        <taxon>Micrococcales</taxon>
        <taxon>Microbacteriaceae</taxon>
        <taxon>Microbacterium</taxon>
    </lineage>
</organism>
<feature type="domain" description="AAA+ ATPase" evidence="5">
    <location>
        <begin position="889"/>
        <end position="1013"/>
    </location>
</feature>
<dbReference type="RefSeq" id="WP_307294369.1">
    <property type="nucleotide sequence ID" value="NZ_JAUSXV010000001.1"/>
</dbReference>
<feature type="domain" description="AAA+ ATPase" evidence="5">
    <location>
        <begin position="612"/>
        <end position="750"/>
    </location>
</feature>
<dbReference type="SUPFAM" id="SSF52540">
    <property type="entry name" value="P-loop containing nucleoside triphosphate hydrolases"/>
    <property type="match status" value="2"/>
</dbReference>
<keyword evidence="2" id="KW-0547">Nucleotide-binding</keyword>
<proteinExistence type="inferred from homology"/>
<comment type="similarity">
    <text evidence="1">Belongs to the CbxX/CfxQ family.</text>
</comment>
<dbReference type="GO" id="GO:0016887">
    <property type="term" value="F:ATP hydrolysis activity"/>
    <property type="evidence" value="ECO:0007669"/>
    <property type="project" value="InterPro"/>
</dbReference>
<dbReference type="PANTHER" id="PTHR43392:SF2">
    <property type="entry name" value="AAA-TYPE ATPASE FAMILY PROTEIN _ ANKYRIN REPEAT FAMILY PROTEIN"/>
    <property type="match status" value="1"/>
</dbReference>
<dbReference type="FunFam" id="3.40.50.300:FF:000216">
    <property type="entry name" value="Type VII secretion ATPase EccA"/>
    <property type="match status" value="2"/>
</dbReference>
<dbReference type="InterPro" id="IPR027417">
    <property type="entry name" value="P-loop_NTPase"/>
</dbReference>
<keyword evidence="7" id="KW-1185">Reference proteome</keyword>
<dbReference type="InterPro" id="IPR050773">
    <property type="entry name" value="CbxX/CfxQ_RuBisCO_ESX"/>
</dbReference>
<evidence type="ECO:0000256" key="4">
    <source>
        <dbReference type="SAM" id="MobiDB-lite"/>
    </source>
</evidence>
<dbReference type="Pfam" id="PF00004">
    <property type="entry name" value="AAA"/>
    <property type="match status" value="2"/>
</dbReference>
<feature type="region of interest" description="Disordered" evidence="4">
    <location>
        <begin position="530"/>
        <end position="550"/>
    </location>
</feature>
<dbReference type="SMART" id="SM00382">
    <property type="entry name" value="AAA"/>
    <property type="match status" value="2"/>
</dbReference>
<comment type="caution">
    <text evidence="6">The sequence shown here is derived from an EMBL/GenBank/DDBJ whole genome shotgun (WGS) entry which is preliminary data.</text>
</comment>
<dbReference type="SUPFAM" id="SSF51126">
    <property type="entry name" value="Pectin lyase-like"/>
    <property type="match status" value="2"/>
</dbReference>
<gene>
    <name evidence="6" type="ORF">QFZ53_001083</name>
</gene>
<evidence type="ECO:0000313" key="6">
    <source>
        <dbReference type="EMBL" id="MDQ0646887.1"/>
    </source>
</evidence>
<dbReference type="InterPro" id="IPR003959">
    <property type="entry name" value="ATPase_AAA_core"/>
</dbReference>
<dbReference type="CDD" id="cd00009">
    <property type="entry name" value="AAA"/>
    <property type="match status" value="2"/>
</dbReference>
<dbReference type="PRINTS" id="PR00819">
    <property type="entry name" value="CBXCFQXSUPER"/>
</dbReference>
<sequence length="1119" mass="118835">MTTLYVGNDPSRIPIAVALTQAVPGDVISLAPGIYSIGSVTLNGVTITGEGGAEATTVIGTIAPHGNCSVASLTLTAQPRGSAVAMVHGADAYLSITDCRIAGDSTASTLTVGVDRGTLVLNRVVIADDADLTTVKIAAGARLHATASRLGGLEVNGGSADLIGCAAHLVLARDGAQVRGYSPLDLTPVPGKRALRSLSGATLDLECVRLNGDQAFEAQANAAVLRIAQLESPKGAPLRVVAEAEAEIHCDSPLAEIVRATPVPRKPPRARAGSGPQRVLWPAHQGRSFATDVQSRLKPGDTLVLEEGEYSFDDLANGDFSCEVNLDGEGRRDRIVLRVRLTLPPGSHVTLTNLTIEHPITTNAVYVSAGADLSMHGVTIRSDAAAELPALYAQGAVTATACELRAGAAETRATVTLAGGGRLSALMCELGWADFAGSCVVSLESCSLFRLATREQARVTSAGRLTVHPNARNQCSVTAKGQASIDIDVLDCPPGDELNIQDQSSLAIASFASGRMPTITRGGAAQMSQGAAGGYREGSRGGMVTSSLPGRTAVAEEQHSDGSDVTGVREDSLTALNHLVGLRTVKEQAGQFVKNAVINRERSQLGLKSMQLTLHSLFLGNPGTGKTTVARLLGKALFAEGVVSSDVFVEVGRTDLVGTHIGDSAPMTEKVLDSARGGILFIDEAYTLAQGVDEDYGQEVIDTIIAYMENHRDDLMIIFAGYTDKMQRLLEMNAGLQSRTPNRFDFEDYTGEELATIGVNALRDTDYELEDEELYRRILSRGYTQSADRSNARWVRNFNQELISRQADRVHELRTRSIADYRLIADDDLYAVAGVEMDAEGGSAAVAALLAELDGMVGLAEVKAWVAKLVNRVKADQRRIQADATVSRPTYHVTFTGSPGTGKTTVARIVAQLFHELGVLSKPTVKEVNRAALVGPYVGQSEQRTSLAIDEAMGGVMFIDEAYDLFRDGGDSADYGQAVIATLLPRLENDRDKFVAILAGYAAEMDVFFSANPGLRSRVPHTVRFADYSPEEVAEIVVRIITSTWTVDTARLTALIAGVYRALPEKERANGRSARILAEELEGLQADHIAMDDVPDAELHVIPATVLEAFARAHGVAQV</sequence>
<dbReference type="Proteomes" id="UP001244427">
    <property type="component" value="Unassembled WGS sequence"/>
</dbReference>
<evidence type="ECO:0000256" key="1">
    <source>
        <dbReference type="ARBA" id="ARBA00010378"/>
    </source>
</evidence>
<keyword evidence="3" id="KW-0067">ATP-binding</keyword>
<dbReference type="GO" id="GO:0005524">
    <property type="term" value="F:ATP binding"/>
    <property type="evidence" value="ECO:0007669"/>
    <property type="project" value="UniProtKB-KW"/>
</dbReference>
<evidence type="ECO:0000259" key="5">
    <source>
        <dbReference type="SMART" id="SM00382"/>
    </source>
</evidence>
<dbReference type="InterPro" id="IPR000641">
    <property type="entry name" value="CbxX/CfxQ"/>
</dbReference>
<accession>A0AAW8EUV9</accession>
<dbReference type="Gene3D" id="1.10.8.60">
    <property type="match status" value="1"/>
</dbReference>
<dbReference type="InterPro" id="IPR011050">
    <property type="entry name" value="Pectin_lyase_fold/virulence"/>
</dbReference>